<gene>
    <name evidence="3" type="ORF">SpAn4DRAFT_4233</name>
</gene>
<dbReference type="Pfam" id="PF13692">
    <property type="entry name" value="Glyco_trans_1_4"/>
    <property type="match status" value="1"/>
</dbReference>
<sequence length="378" mass="43544">MRVAIVSDIIPGNIGGVERFTVSISEELKKRNIEVDTYDRSAIDNWQEKWYDKYFINQRRNLQIGKATGRKIAASHVDTDVIIQNSIAGWNLRQMTNIPRIVIHHGTMRGLYYIHLPPDISRQMKLSRYVGLIRMKGGVEQYTANGATSVAVSSAVAEELRQYYTGINPVVIPNGIDTRHFAKRERTYCRQKYGIEMDEFIVCFTARFGVLGKGFEELHELAKLAWKEQLRIRFLIATDEIPPGWPDNVLFVKNVSYQELPELYSAADIFVFPTRYEGCSYSLLEAMACELPVLTTRVGYAKDLYRDINEIAPFIFEKNSTEEYWKMLKQLVNKPIFLRKLGVVGAEYVRRHNSLDIMVDSYVKLITKVTKKEIPLPL</sequence>
<evidence type="ECO:0000313" key="4">
    <source>
        <dbReference type="Proteomes" id="UP000049855"/>
    </source>
</evidence>
<dbReference type="Gene3D" id="3.40.50.2000">
    <property type="entry name" value="Glycogen Phosphorylase B"/>
    <property type="match status" value="2"/>
</dbReference>
<dbReference type="GO" id="GO:0016757">
    <property type="term" value="F:glycosyltransferase activity"/>
    <property type="evidence" value="ECO:0007669"/>
    <property type="project" value="UniProtKB-KW"/>
</dbReference>
<name>A0A0U1L5B4_9FIRM</name>
<feature type="domain" description="Glycosyltransferase subfamily 4-like N-terminal" evidence="2">
    <location>
        <begin position="14"/>
        <end position="179"/>
    </location>
</feature>
<accession>A0A0U1L5B4</accession>
<dbReference type="GO" id="GO:0009103">
    <property type="term" value="P:lipopolysaccharide biosynthetic process"/>
    <property type="evidence" value="ECO:0007669"/>
    <property type="project" value="TreeGrafter"/>
</dbReference>
<proteinExistence type="predicted"/>
<dbReference type="CDD" id="cd03801">
    <property type="entry name" value="GT4_PimA-like"/>
    <property type="match status" value="1"/>
</dbReference>
<keyword evidence="4" id="KW-1185">Reference proteome</keyword>
<keyword evidence="3" id="KW-0328">Glycosyltransferase</keyword>
<keyword evidence="1 3" id="KW-0808">Transferase</keyword>
<organism evidence="3 4">
    <name type="scientific">Sporomusa ovata</name>
    <dbReference type="NCBI Taxonomy" id="2378"/>
    <lineage>
        <taxon>Bacteria</taxon>
        <taxon>Bacillati</taxon>
        <taxon>Bacillota</taxon>
        <taxon>Negativicutes</taxon>
        <taxon>Selenomonadales</taxon>
        <taxon>Sporomusaceae</taxon>
        <taxon>Sporomusa</taxon>
    </lineage>
</organism>
<dbReference type="EMBL" id="CTRP01000015">
    <property type="protein sequence ID" value="CQR74876.1"/>
    <property type="molecule type" value="Genomic_DNA"/>
</dbReference>
<dbReference type="PANTHER" id="PTHR46401:SF2">
    <property type="entry name" value="GLYCOSYLTRANSFERASE WBBK-RELATED"/>
    <property type="match status" value="1"/>
</dbReference>
<dbReference type="SUPFAM" id="SSF53756">
    <property type="entry name" value="UDP-Glycosyltransferase/glycogen phosphorylase"/>
    <property type="match status" value="1"/>
</dbReference>
<evidence type="ECO:0000313" key="3">
    <source>
        <dbReference type="EMBL" id="CQR74876.1"/>
    </source>
</evidence>
<dbReference type="EC" id="2.4.1.-" evidence="3"/>
<dbReference type="Pfam" id="PF13439">
    <property type="entry name" value="Glyco_transf_4"/>
    <property type="match status" value="1"/>
</dbReference>
<dbReference type="AlphaFoldDB" id="A0A0U1L5B4"/>
<dbReference type="RefSeq" id="WP_021166696.1">
    <property type="nucleotide sequence ID" value="NZ_CTRP01000015.1"/>
</dbReference>
<evidence type="ECO:0000259" key="2">
    <source>
        <dbReference type="Pfam" id="PF13439"/>
    </source>
</evidence>
<dbReference type="Proteomes" id="UP000049855">
    <property type="component" value="Unassembled WGS sequence"/>
</dbReference>
<protein>
    <submittedName>
        <fullName evidence="3">Glycosyltransferase</fullName>
        <ecNumber evidence="3">2.4.1.-</ecNumber>
    </submittedName>
</protein>
<dbReference type="PANTHER" id="PTHR46401">
    <property type="entry name" value="GLYCOSYLTRANSFERASE WBBK-RELATED"/>
    <property type="match status" value="1"/>
</dbReference>
<reference evidence="4" key="1">
    <citation type="submission" date="2015-03" db="EMBL/GenBank/DDBJ databases">
        <authorList>
            <person name="Nijsse Bart"/>
        </authorList>
    </citation>
    <scope>NUCLEOTIDE SEQUENCE [LARGE SCALE GENOMIC DNA]</scope>
</reference>
<dbReference type="InterPro" id="IPR028098">
    <property type="entry name" value="Glyco_trans_4-like_N"/>
</dbReference>
<evidence type="ECO:0000256" key="1">
    <source>
        <dbReference type="ARBA" id="ARBA00022679"/>
    </source>
</evidence>